<feature type="transmembrane region" description="Helical" evidence="9">
    <location>
        <begin position="104"/>
        <end position="130"/>
    </location>
</feature>
<dbReference type="PATRIC" id="fig|500635.8.peg.870"/>
<feature type="transmembrane region" description="Helical" evidence="9">
    <location>
        <begin position="32"/>
        <end position="51"/>
    </location>
</feature>
<dbReference type="PANTHER" id="PTHR36106:SF3">
    <property type="entry name" value="ANAEROBIC C4-DICARBOXYLATE TRANSPORTER DCUB"/>
    <property type="match status" value="1"/>
</dbReference>
<evidence type="ECO:0000256" key="6">
    <source>
        <dbReference type="ARBA" id="ARBA00022692"/>
    </source>
</evidence>
<keyword evidence="6 9" id="KW-0812">Transmembrane</keyword>
<feature type="transmembrane region" description="Helical" evidence="9">
    <location>
        <begin position="278"/>
        <end position="300"/>
    </location>
</feature>
<feature type="transmembrane region" description="Helical" evidence="9">
    <location>
        <begin position="7"/>
        <end position="26"/>
    </location>
</feature>
<accession>C9KJX4</accession>
<evidence type="ECO:0000313" key="11">
    <source>
        <dbReference type="Proteomes" id="UP000003671"/>
    </source>
</evidence>
<feature type="transmembrane region" description="Helical" evidence="9">
    <location>
        <begin position="312"/>
        <end position="330"/>
    </location>
</feature>
<keyword evidence="11" id="KW-1185">Reference proteome</keyword>
<evidence type="ECO:0000256" key="9">
    <source>
        <dbReference type="SAM" id="Phobius"/>
    </source>
</evidence>
<evidence type="ECO:0000256" key="7">
    <source>
        <dbReference type="ARBA" id="ARBA00022989"/>
    </source>
</evidence>
<dbReference type="EMBL" id="ABWK02000009">
    <property type="protein sequence ID" value="EEX69424.1"/>
    <property type="molecule type" value="Genomic_DNA"/>
</dbReference>
<evidence type="ECO:0000256" key="3">
    <source>
        <dbReference type="ARBA" id="ARBA00022448"/>
    </source>
</evidence>
<evidence type="ECO:0000256" key="5">
    <source>
        <dbReference type="ARBA" id="ARBA00022519"/>
    </source>
</evidence>
<dbReference type="GO" id="GO:0015556">
    <property type="term" value="F:C4-dicarboxylate transmembrane transporter activity"/>
    <property type="evidence" value="ECO:0007669"/>
    <property type="project" value="InterPro"/>
</dbReference>
<dbReference type="PANTHER" id="PTHR36106">
    <property type="entry name" value="ANAEROBIC C4-DICARBOXYLATE TRANSPORTER DCUB"/>
    <property type="match status" value="1"/>
</dbReference>
<comment type="similarity">
    <text evidence="2">Belongs to the DcuA/DcuB transporter (TC 2.A.13.1) family.</text>
</comment>
<feature type="transmembrane region" description="Helical" evidence="9">
    <location>
        <begin position="374"/>
        <end position="402"/>
    </location>
</feature>
<evidence type="ECO:0000313" key="10">
    <source>
        <dbReference type="EMBL" id="EEX69424.1"/>
    </source>
</evidence>
<comment type="caution">
    <text evidence="10">The sequence shown here is derived from an EMBL/GenBank/DDBJ whole genome shotgun (WGS) entry which is preliminary data.</text>
</comment>
<protein>
    <submittedName>
        <fullName evidence="10">Transporter, anaerobic C4-dicarboxylate uptake (Dcu) family</fullName>
    </submittedName>
</protein>
<feature type="transmembrane region" description="Helical" evidence="9">
    <location>
        <begin position="151"/>
        <end position="171"/>
    </location>
</feature>
<gene>
    <name evidence="10" type="ORF">MITSMUL_03472</name>
</gene>
<evidence type="ECO:0000256" key="8">
    <source>
        <dbReference type="ARBA" id="ARBA00023136"/>
    </source>
</evidence>
<dbReference type="PIRSF" id="PIRSF004539">
    <property type="entry name" value="C4-dicrbxl_trns"/>
    <property type="match status" value="1"/>
</dbReference>
<keyword evidence="5" id="KW-0997">Cell inner membrane</keyword>
<evidence type="ECO:0000256" key="2">
    <source>
        <dbReference type="ARBA" id="ARBA00006413"/>
    </source>
</evidence>
<feature type="transmembrane region" description="Helical" evidence="9">
    <location>
        <begin position="342"/>
        <end position="362"/>
    </location>
</feature>
<evidence type="ECO:0000256" key="1">
    <source>
        <dbReference type="ARBA" id="ARBA00004429"/>
    </source>
</evidence>
<dbReference type="eggNOG" id="COG2704">
    <property type="taxonomic scope" value="Bacteria"/>
</dbReference>
<proteinExistence type="inferred from homology"/>
<feature type="transmembrane region" description="Helical" evidence="9">
    <location>
        <begin position="433"/>
        <end position="455"/>
    </location>
</feature>
<keyword evidence="4" id="KW-1003">Cell membrane</keyword>
<reference evidence="10" key="1">
    <citation type="submission" date="2009-09" db="EMBL/GenBank/DDBJ databases">
        <authorList>
            <person name="Weinstock G."/>
            <person name="Sodergren E."/>
            <person name="Clifton S."/>
            <person name="Fulton L."/>
            <person name="Fulton B."/>
            <person name="Courtney L."/>
            <person name="Fronick C."/>
            <person name="Harrison M."/>
            <person name="Strong C."/>
            <person name="Farmer C."/>
            <person name="Delahaunty K."/>
            <person name="Markovic C."/>
            <person name="Hall O."/>
            <person name="Minx P."/>
            <person name="Tomlinson C."/>
            <person name="Mitreva M."/>
            <person name="Nelson J."/>
            <person name="Hou S."/>
            <person name="Wollam A."/>
            <person name="Pepin K.H."/>
            <person name="Johnson M."/>
            <person name="Bhonagiri V."/>
            <person name="Nash W.E."/>
            <person name="Warren W."/>
            <person name="Chinwalla A."/>
            <person name="Mardis E.R."/>
            <person name="Wilson R.K."/>
        </authorList>
    </citation>
    <scope>NUCLEOTIDE SEQUENCE [LARGE SCALE GENOMIC DNA]</scope>
    <source>
        <strain evidence="10">DSM 20544</strain>
    </source>
</reference>
<keyword evidence="8 9" id="KW-0472">Membrane</keyword>
<dbReference type="Pfam" id="PF03605">
    <property type="entry name" value="DcuA_DcuB"/>
    <property type="match status" value="1"/>
</dbReference>
<comment type="subcellular location">
    <subcellularLocation>
        <location evidence="1">Cell inner membrane</location>
        <topology evidence="1">Multi-pass membrane protein</topology>
    </subcellularLocation>
</comment>
<dbReference type="AlphaFoldDB" id="C9KJX4"/>
<feature type="transmembrane region" description="Helical" evidence="9">
    <location>
        <begin position="177"/>
        <end position="198"/>
    </location>
</feature>
<feature type="transmembrane region" description="Helical" evidence="9">
    <location>
        <begin position="245"/>
        <end position="266"/>
    </location>
</feature>
<dbReference type="NCBIfam" id="NF009136">
    <property type="entry name" value="PRK12489.1"/>
    <property type="match status" value="1"/>
</dbReference>
<dbReference type="NCBIfam" id="NF006927">
    <property type="entry name" value="PRK09412.1"/>
    <property type="match status" value="1"/>
</dbReference>
<dbReference type="Proteomes" id="UP000003671">
    <property type="component" value="Unassembled WGS sequence"/>
</dbReference>
<dbReference type="STRING" id="500635.MITSMUL_03472"/>
<feature type="transmembrane region" description="Helical" evidence="9">
    <location>
        <begin position="58"/>
        <end position="84"/>
    </location>
</feature>
<name>C9KJX4_9FIRM</name>
<evidence type="ECO:0000256" key="4">
    <source>
        <dbReference type="ARBA" id="ARBA00022475"/>
    </source>
</evidence>
<dbReference type="InterPro" id="IPR004668">
    <property type="entry name" value="Anaer_Dcu_memb_transpt"/>
</dbReference>
<keyword evidence="7 9" id="KW-1133">Transmembrane helix</keyword>
<sequence>MFFRKGSSTLSLLLGIFILLACLIVGVRYGSLGLPVISGIGLIIYVFVLGYKPGTPPIAVMLTIIAVVTCAGYLQTSGGLTVMLKYAEKFLRSNPKRVTIYAPLTTWLLTILCGTGHVVYTMFPIIYDVAIHENIRPERPMAVASVASQMGISASPVSVALVSMAGFISAAGLPFTVINLLAVSIPATFCGVMVAAIWSYRRGKDLEEDPIFQAYIKDPAHYQDVYGNQTESLQDKELPSSFYRAMYIFFLGIIIIAVLGNFPQILPSFPDAKGTMKAISMTTVIQMIMLVIAAAILIFCKVNAKDVGKSQVFHAGLGAVVCVYGVAWMADTCFSNHMADLKAIIGGLVQAYPWTYALAMFLTSKLVNSQAAAVSIIVPLALTIGVDPIVILSFISACYGYFFLPTYPSDLACINFDRSGTTHIGKYVLNHSFMIPGLLGVFTGCCVGYVIAHILY</sequence>
<dbReference type="PROSITE" id="PS51257">
    <property type="entry name" value="PROKAR_LIPOPROTEIN"/>
    <property type="match status" value="1"/>
</dbReference>
<dbReference type="GO" id="GO:0005886">
    <property type="term" value="C:plasma membrane"/>
    <property type="evidence" value="ECO:0007669"/>
    <property type="project" value="UniProtKB-SubCell"/>
</dbReference>
<organism evidence="10 11">
    <name type="scientific">Mitsuokella multacida DSM 20544</name>
    <dbReference type="NCBI Taxonomy" id="500635"/>
    <lineage>
        <taxon>Bacteria</taxon>
        <taxon>Bacillati</taxon>
        <taxon>Bacillota</taxon>
        <taxon>Negativicutes</taxon>
        <taxon>Selenomonadales</taxon>
        <taxon>Selenomonadaceae</taxon>
        <taxon>Mitsuokella</taxon>
    </lineage>
</organism>
<dbReference type="HOGENOM" id="CLU_036056_1_1_9"/>
<keyword evidence="3" id="KW-0813">Transport</keyword>
<dbReference type="NCBIfam" id="TIGR00770">
    <property type="entry name" value="Dcu"/>
    <property type="match status" value="1"/>
</dbReference>